<dbReference type="PANTHER" id="PTHR15852">
    <property type="entry name" value="PLASTID TRANSCRIPTIONALLY ACTIVE PROTEIN"/>
    <property type="match status" value="1"/>
</dbReference>
<protein>
    <submittedName>
        <fullName evidence="2">Uncharacterized protein</fullName>
    </submittedName>
</protein>
<evidence type="ECO:0000256" key="1">
    <source>
        <dbReference type="SAM" id="MobiDB-lite"/>
    </source>
</evidence>
<dbReference type="InterPro" id="IPR036410">
    <property type="entry name" value="HSP_DnaJ_Cys-rich_dom_sf"/>
</dbReference>
<evidence type="ECO:0000313" key="3">
    <source>
        <dbReference type="Proteomes" id="UP001515480"/>
    </source>
</evidence>
<dbReference type="EMBL" id="JBGBPQ010000004">
    <property type="protein sequence ID" value="KAL1525661.1"/>
    <property type="molecule type" value="Genomic_DNA"/>
</dbReference>
<reference evidence="2 3" key="1">
    <citation type="journal article" date="2024" name="Science">
        <title>Giant polyketide synthase enzymes in the biosynthesis of giant marine polyether toxins.</title>
        <authorList>
            <person name="Fallon T.R."/>
            <person name="Shende V.V."/>
            <person name="Wierzbicki I.H."/>
            <person name="Pendleton A.L."/>
            <person name="Watervoot N.F."/>
            <person name="Auber R.P."/>
            <person name="Gonzalez D.J."/>
            <person name="Wisecaver J.H."/>
            <person name="Moore B.S."/>
        </authorList>
    </citation>
    <scope>NUCLEOTIDE SEQUENCE [LARGE SCALE GENOMIC DNA]</scope>
    <source>
        <strain evidence="2 3">12B1</strain>
    </source>
</reference>
<dbReference type="AlphaFoldDB" id="A0AB34JY86"/>
<proteinExistence type="predicted"/>
<organism evidence="2 3">
    <name type="scientific">Prymnesium parvum</name>
    <name type="common">Toxic golden alga</name>
    <dbReference type="NCBI Taxonomy" id="97485"/>
    <lineage>
        <taxon>Eukaryota</taxon>
        <taxon>Haptista</taxon>
        <taxon>Haptophyta</taxon>
        <taxon>Prymnesiophyceae</taxon>
        <taxon>Prymnesiales</taxon>
        <taxon>Prymnesiaceae</taxon>
        <taxon>Prymnesium</taxon>
    </lineage>
</organism>
<feature type="compositionally biased region" description="Polar residues" evidence="1">
    <location>
        <begin position="218"/>
        <end position="227"/>
    </location>
</feature>
<dbReference type="SUPFAM" id="SSF57938">
    <property type="entry name" value="DnaJ/Hsp40 cysteine-rich domain"/>
    <property type="match status" value="1"/>
</dbReference>
<accession>A0AB34JY86</accession>
<keyword evidence="3" id="KW-1185">Reference proteome</keyword>
<feature type="region of interest" description="Disordered" evidence="1">
    <location>
        <begin position="194"/>
        <end position="233"/>
    </location>
</feature>
<name>A0AB34JY86_PRYPA</name>
<dbReference type="Proteomes" id="UP001515480">
    <property type="component" value="Unassembled WGS sequence"/>
</dbReference>
<evidence type="ECO:0000313" key="2">
    <source>
        <dbReference type="EMBL" id="KAL1525661.1"/>
    </source>
</evidence>
<comment type="caution">
    <text evidence="2">The sequence shown here is derived from an EMBL/GenBank/DDBJ whole genome shotgun (WGS) entry which is preliminary data.</text>
</comment>
<dbReference type="PANTHER" id="PTHR15852:SF54">
    <property type="entry name" value="PROTEIN SSUH2 HOMOLOG"/>
    <property type="match status" value="1"/>
</dbReference>
<gene>
    <name evidence="2" type="ORF">AB1Y20_020511</name>
</gene>
<sequence>MLAPLIATACGFFTPSLWHVSVHARSRLGQRALQMMDLNPLSAVSSLQQNSVGDVNTYLCLETWDDMMSWKGENLDPKAVDGFIGGSVGVVGSIVATLLKKTQVKERLKCTYCEGTGDIICGICLERGTVKVKDDSGQWVMKECSNCEASGTVVCINCQGSGRAVPDEFLQVLGDSEAGFSDDDYIGLFDEVKFPNPPQNAEGADEADAGASKAPTVASDTVPTTLDPSEGMG</sequence>